<sequence length="455" mass="53378">ETLFKNGAVYQYRSEDNKLKSAIIFRLGEERINDITKILFYFERKKFNFKHMETRKNKNEFELYIELENLDCREWTHIRAMLETLIHVDIYPRATTAKDKTEEPTNDIPEMEDVAWFPKSIGDLDNFQNVLMYGTDLDADHPGFLDMRYRKRRKLFSEIAMLYKQGRNIPKIRYTDEEIRTWGSIYTHLEEMYYHYASEKFVKNFKELQVHCNYSRNCIPQLQDVSNYLKRKTGFTLRPVAGYLSPRDFLSGLAFRVFHCTQYIRHSSDPYYTPEPDCCHELLGHMPMLADSEFAQFSQEIGLASLGCSEGDIKKLAACYFFTVEFGLCVEDGFLKAYGAGLLSSGAELAHVMNGIRNNSVTVDMFEVEKACQTQCMVTSYQKRYFITNSFQDALAALRQFASSIERPFSVEYDPYTQRVLVLDIEGKENRDENEKQAKTKKILDRYEEDQDQEE</sequence>
<feature type="binding site" evidence="7">
    <location>
        <position position="285"/>
    </location>
    <ligand>
        <name>Fe cation</name>
        <dbReference type="ChEBI" id="CHEBI:24875"/>
    </ligand>
</feature>
<keyword evidence="3 7" id="KW-0479">Metal-binding</keyword>
<evidence type="ECO:0000256" key="8">
    <source>
        <dbReference type="PIRSR" id="PIRSR601273-2"/>
    </source>
</evidence>
<dbReference type="GO" id="GO:0004510">
    <property type="term" value="F:tryptophan 5-monooxygenase activity"/>
    <property type="evidence" value="ECO:0007669"/>
    <property type="project" value="TreeGrafter"/>
</dbReference>
<accession>A0A553P7A2</accession>
<feature type="non-terminal residue" evidence="11">
    <location>
        <position position="1"/>
    </location>
</feature>
<organism evidence="11 12">
    <name type="scientific">Tigriopus californicus</name>
    <name type="common">Marine copepod</name>
    <dbReference type="NCBI Taxonomy" id="6832"/>
    <lineage>
        <taxon>Eukaryota</taxon>
        <taxon>Metazoa</taxon>
        <taxon>Ecdysozoa</taxon>
        <taxon>Arthropoda</taxon>
        <taxon>Crustacea</taxon>
        <taxon>Multicrustacea</taxon>
        <taxon>Hexanauplia</taxon>
        <taxon>Copepoda</taxon>
        <taxon>Harpacticoida</taxon>
        <taxon>Harpacticidae</taxon>
        <taxon>Tigriopus</taxon>
    </lineage>
</organism>
<keyword evidence="12" id="KW-1185">Reference proteome</keyword>
<dbReference type="STRING" id="6832.A0A553P7A2"/>
<evidence type="ECO:0000256" key="2">
    <source>
        <dbReference type="ARBA" id="ARBA00009712"/>
    </source>
</evidence>
<reference evidence="11 12" key="1">
    <citation type="journal article" date="2018" name="Nat. Ecol. Evol.">
        <title>Genomic signatures of mitonuclear coevolution across populations of Tigriopus californicus.</title>
        <authorList>
            <person name="Barreto F.S."/>
            <person name="Watson E.T."/>
            <person name="Lima T.G."/>
            <person name="Willett C.S."/>
            <person name="Edmands S."/>
            <person name="Li W."/>
            <person name="Burton R.S."/>
        </authorList>
    </citation>
    <scope>NUCLEOTIDE SEQUENCE [LARGE SCALE GENOMIC DNA]</scope>
    <source>
        <strain evidence="11 12">San Diego</strain>
    </source>
</reference>
<dbReference type="OMA" id="GSQWFPK"/>
<dbReference type="Pfam" id="PF00351">
    <property type="entry name" value="Biopterin_H"/>
    <property type="match status" value="1"/>
</dbReference>
<feature type="binding site" evidence="7">
    <location>
        <position position="280"/>
    </location>
    <ligand>
        <name>Fe cation</name>
        <dbReference type="ChEBI" id="CHEBI:24875"/>
    </ligand>
</feature>
<feature type="domain" description="Biopterin-dependent aromatic amino acid hydroxylase family profile" evidence="10">
    <location>
        <begin position="101"/>
        <end position="451"/>
    </location>
</feature>
<keyword evidence="5 7" id="KW-0408">Iron</keyword>
<comment type="similarity">
    <text evidence="2">Belongs to the biopterin-dependent aromatic amino acid hydroxylase family.</text>
</comment>
<dbReference type="Gene3D" id="1.10.800.10">
    <property type="entry name" value="Aromatic amino acid hydroxylase"/>
    <property type="match status" value="1"/>
</dbReference>
<dbReference type="SUPFAM" id="SSF56534">
    <property type="entry name" value="Aromatic aminoacid monoxygenases, catalytic and oligomerization domains"/>
    <property type="match status" value="1"/>
</dbReference>
<evidence type="ECO:0000256" key="9">
    <source>
        <dbReference type="SAM" id="MobiDB-lite"/>
    </source>
</evidence>
<keyword evidence="6" id="KW-0503">Monooxygenase</keyword>
<dbReference type="PIRSF" id="PIRSF000336">
    <property type="entry name" value="TH"/>
    <property type="match status" value="1"/>
</dbReference>
<evidence type="ECO:0000256" key="6">
    <source>
        <dbReference type="ARBA" id="ARBA00023033"/>
    </source>
</evidence>
<feature type="binding site" evidence="7">
    <location>
        <position position="325"/>
    </location>
    <ligand>
        <name>Fe cation</name>
        <dbReference type="ChEBI" id="CHEBI:24875"/>
    </ligand>
</feature>
<dbReference type="PANTHER" id="PTHR11473">
    <property type="entry name" value="AROMATIC AMINO ACID HYDROXYLASE"/>
    <property type="match status" value="1"/>
</dbReference>
<comment type="caution">
    <text evidence="11">The sequence shown here is derived from an EMBL/GenBank/DDBJ whole genome shotgun (WGS) entry which is preliminary data.</text>
</comment>
<dbReference type="InterPro" id="IPR036329">
    <property type="entry name" value="Aro-AA_hydroxylase_C_sf"/>
</dbReference>
<dbReference type="AlphaFoldDB" id="A0A553P7A2"/>
<evidence type="ECO:0000313" key="11">
    <source>
        <dbReference type="EMBL" id="TRY73559.1"/>
    </source>
</evidence>
<protein>
    <recommendedName>
        <fullName evidence="10">Biopterin-dependent aromatic amino acid hydroxylase family profile domain-containing protein</fullName>
    </recommendedName>
</protein>
<evidence type="ECO:0000256" key="4">
    <source>
        <dbReference type="ARBA" id="ARBA00023002"/>
    </source>
</evidence>
<dbReference type="PROSITE" id="PS00367">
    <property type="entry name" value="BH4_AAA_HYDROXYL_1"/>
    <property type="match status" value="1"/>
</dbReference>
<dbReference type="PANTHER" id="PTHR11473:SF16">
    <property type="entry name" value="TRYPTOPHAN 5-HYDROXYLASE 2"/>
    <property type="match status" value="1"/>
</dbReference>
<evidence type="ECO:0000256" key="3">
    <source>
        <dbReference type="ARBA" id="ARBA00022723"/>
    </source>
</evidence>
<dbReference type="EMBL" id="VCGU01000007">
    <property type="protein sequence ID" value="TRY73559.1"/>
    <property type="molecule type" value="Genomic_DNA"/>
</dbReference>
<dbReference type="InterPro" id="IPR018301">
    <property type="entry name" value="ArAA_hydroxylase_Fe/CU_BS"/>
</dbReference>
<dbReference type="PROSITE" id="PS51410">
    <property type="entry name" value="BH4_AAA_HYDROXYL_2"/>
    <property type="match status" value="1"/>
</dbReference>
<dbReference type="GO" id="GO:0009072">
    <property type="term" value="P:aromatic amino acid metabolic process"/>
    <property type="evidence" value="ECO:0007669"/>
    <property type="project" value="InterPro"/>
</dbReference>
<feature type="region of interest" description="Disordered" evidence="9">
    <location>
        <begin position="430"/>
        <end position="455"/>
    </location>
</feature>
<dbReference type="GO" id="GO:0043005">
    <property type="term" value="C:neuron projection"/>
    <property type="evidence" value="ECO:0007669"/>
    <property type="project" value="TreeGrafter"/>
</dbReference>
<comment type="cofactor">
    <cofactor evidence="1 8">
        <name>Fe(2+)</name>
        <dbReference type="ChEBI" id="CHEBI:29033"/>
    </cofactor>
</comment>
<evidence type="ECO:0000256" key="7">
    <source>
        <dbReference type="PIRSR" id="PIRSR000336-1"/>
    </source>
</evidence>
<keyword evidence="4" id="KW-0560">Oxidoreductase</keyword>
<dbReference type="InterPro" id="IPR019773">
    <property type="entry name" value="Tyrosine_3-monooxygenase-like"/>
</dbReference>
<evidence type="ECO:0000256" key="1">
    <source>
        <dbReference type="ARBA" id="ARBA00001954"/>
    </source>
</evidence>
<dbReference type="GO" id="GO:0005506">
    <property type="term" value="F:iron ion binding"/>
    <property type="evidence" value="ECO:0007669"/>
    <property type="project" value="InterPro"/>
</dbReference>
<dbReference type="InterPro" id="IPR019774">
    <property type="entry name" value="Aromatic-AA_hydroxylase_C"/>
</dbReference>
<proteinExistence type="inferred from homology"/>
<dbReference type="InterPro" id="IPR001273">
    <property type="entry name" value="ArAA_hydroxylase"/>
</dbReference>
<name>A0A553P7A2_TIGCA</name>
<feature type="compositionally biased region" description="Basic and acidic residues" evidence="9">
    <location>
        <begin position="430"/>
        <end position="446"/>
    </location>
</feature>
<gene>
    <name evidence="11" type="ORF">TCAL_00938</name>
</gene>
<evidence type="ECO:0000313" key="12">
    <source>
        <dbReference type="Proteomes" id="UP000318571"/>
    </source>
</evidence>
<evidence type="ECO:0000256" key="5">
    <source>
        <dbReference type="ARBA" id="ARBA00023004"/>
    </source>
</evidence>
<evidence type="ECO:0000259" key="10">
    <source>
        <dbReference type="PROSITE" id="PS51410"/>
    </source>
</evidence>
<dbReference type="InterPro" id="IPR036951">
    <property type="entry name" value="ArAA_hydroxylase_sf"/>
</dbReference>
<dbReference type="Proteomes" id="UP000318571">
    <property type="component" value="Chromosome 3"/>
</dbReference>
<dbReference type="PRINTS" id="PR00372">
    <property type="entry name" value="FYWHYDRXLASE"/>
</dbReference>